<sequence>MADEINKTQTAQSRGDTIFGKIIHREIPAKIIFEHDQYLAFHNVCPQAPTHFLVIPKKPITQISVFPKTTQVISIRADLNLSPNFIKHSILCAI</sequence>
<reference evidence="6" key="1">
    <citation type="submission" date="2018-12" db="EMBL/GenBank/DDBJ databases">
        <authorList>
            <person name="Yazar S."/>
        </authorList>
    </citation>
    <scope>NUCLEOTIDE SEQUENCE [LARGE SCALE GENOMIC DNA]</scope>
</reference>
<dbReference type="GO" id="GO:0003824">
    <property type="term" value="F:catalytic activity"/>
    <property type="evidence" value="ECO:0007669"/>
    <property type="project" value="InterPro"/>
</dbReference>
<dbReference type="PROSITE" id="PS51084">
    <property type="entry name" value="HIT_2"/>
    <property type="match status" value="1"/>
</dbReference>
<comment type="caution">
    <text evidence="3">Lacks conserved residue(s) required for the propagation of feature annotation.</text>
</comment>
<reference evidence="5" key="2">
    <citation type="submission" date="2025-08" db="UniProtKB">
        <authorList>
            <consortium name="Ensembl"/>
        </authorList>
    </citation>
    <scope>IDENTIFICATION</scope>
</reference>
<dbReference type="PANTHER" id="PTHR23089">
    <property type="entry name" value="HISTIDINE TRIAD HIT PROTEIN"/>
    <property type="match status" value="1"/>
</dbReference>
<evidence type="ECO:0000256" key="1">
    <source>
        <dbReference type="ARBA" id="ARBA00024472"/>
    </source>
</evidence>
<dbReference type="InterPro" id="IPR036265">
    <property type="entry name" value="HIT-like_sf"/>
</dbReference>
<comment type="catalytic activity">
    <reaction evidence="1">
        <text>adenosine 5'-phosphoramidate + H2O = NH4(+) + AMP</text>
        <dbReference type="Rhea" id="RHEA:67916"/>
        <dbReference type="ChEBI" id="CHEBI:15377"/>
        <dbReference type="ChEBI" id="CHEBI:28938"/>
        <dbReference type="ChEBI" id="CHEBI:57890"/>
        <dbReference type="ChEBI" id="CHEBI:456215"/>
    </reaction>
</comment>
<evidence type="ECO:0000313" key="6">
    <source>
        <dbReference type="Proteomes" id="UP000314987"/>
    </source>
</evidence>
<dbReference type="AlphaFoldDB" id="A0A4X2L2W5"/>
<accession>A0A4X2L2W5</accession>
<dbReference type="Ensembl" id="ENSVURT00010017661.1">
    <property type="protein sequence ID" value="ENSVURP00010015537.1"/>
    <property type="gene ID" value="ENSVURG00010011898.1"/>
</dbReference>
<evidence type="ECO:0000256" key="2">
    <source>
        <dbReference type="ARBA" id="ARBA00025764"/>
    </source>
</evidence>
<reference evidence="5" key="3">
    <citation type="submission" date="2025-09" db="UniProtKB">
        <authorList>
            <consortium name="Ensembl"/>
        </authorList>
    </citation>
    <scope>IDENTIFICATION</scope>
</reference>
<dbReference type="GeneTree" id="ENSGT00940000154451"/>
<evidence type="ECO:0000313" key="5">
    <source>
        <dbReference type="Ensembl" id="ENSVURP00010015537.1"/>
    </source>
</evidence>
<dbReference type="InterPro" id="IPR001310">
    <property type="entry name" value="Histidine_triad_HIT"/>
</dbReference>
<dbReference type="Pfam" id="PF01230">
    <property type="entry name" value="HIT"/>
    <property type="match status" value="1"/>
</dbReference>
<proteinExistence type="inferred from homology"/>
<organism evidence="5 6">
    <name type="scientific">Vombatus ursinus</name>
    <name type="common">Common wombat</name>
    <dbReference type="NCBI Taxonomy" id="29139"/>
    <lineage>
        <taxon>Eukaryota</taxon>
        <taxon>Metazoa</taxon>
        <taxon>Chordata</taxon>
        <taxon>Craniata</taxon>
        <taxon>Vertebrata</taxon>
        <taxon>Euteleostomi</taxon>
        <taxon>Mammalia</taxon>
        <taxon>Metatheria</taxon>
        <taxon>Diprotodontia</taxon>
        <taxon>Vombatidae</taxon>
        <taxon>Vombatus</taxon>
    </lineage>
</organism>
<protein>
    <recommendedName>
        <fullName evidence="4">HIT domain-containing protein</fullName>
    </recommendedName>
</protein>
<dbReference type="Proteomes" id="UP000314987">
    <property type="component" value="Unassembled WGS sequence"/>
</dbReference>
<dbReference type="PRINTS" id="PR00332">
    <property type="entry name" value="HISTRIAD"/>
</dbReference>
<dbReference type="Gene3D" id="3.30.428.10">
    <property type="entry name" value="HIT-like"/>
    <property type="match status" value="1"/>
</dbReference>
<dbReference type="OMA" id="KHSILCA"/>
<evidence type="ECO:0000256" key="3">
    <source>
        <dbReference type="PROSITE-ProRule" id="PRU00464"/>
    </source>
</evidence>
<dbReference type="SUPFAM" id="SSF54197">
    <property type="entry name" value="HIT-like"/>
    <property type="match status" value="1"/>
</dbReference>
<evidence type="ECO:0000259" key="4">
    <source>
        <dbReference type="PROSITE" id="PS51084"/>
    </source>
</evidence>
<keyword evidence="6" id="KW-1185">Reference proteome</keyword>
<dbReference type="InterPro" id="IPR011146">
    <property type="entry name" value="HIT-like"/>
</dbReference>
<feature type="domain" description="HIT" evidence="4">
    <location>
        <begin position="18"/>
        <end position="94"/>
    </location>
</feature>
<name>A0A4X2L2W5_VOMUR</name>
<dbReference type="STRING" id="29139.ENSVURP00010015537"/>
<comment type="similarity">
    <text evidence="2">Belongs to the HINT family.</text>
</comment>